<evidence type="ECO:0000256" key="2">
    <source>
        <dbReference type="SAM" id="Coils"/>
    </source>
</evidence>
<evidence type="ECO:0000256" key="1">
    <source>
        <dbReference type="ARBA" id="ARBA00006962"/>
    </source>
</evidence>
<dbReference type="OrthoDB" id="77357at2157"/>
<dbReference type="GO" id="GO:0016757">
    <property type="term" value="F:glycosyltransferase activity"/>
    <property type="evidence" value="ECO:0007669"/>
    <property type="project" value="InterPro"/>
</dbReference>
<feature type="domain" description="Glycosyl transferase family 1" evidence="3">
    <location>
        <begin position="198"/>
        <end position="329"/>
    </location>
</feature>
<evidence type="ECO:0000313" key="4">
    <source>
        <dbReference type="EMBL" id="RAO79181.1"/>
    </source>
</evidence>
<dbReference type="PANTHER" id="PTHR21015">
    <property type="entry name" value="UDP-N-ACETYLGLUCOSAMINE--N-ACETYLMURAMYL-(PENTAPEPTIDE) PYROPHOSPHORYL-UNDECAPRENOL N-ACETYLGLUCOSAMINE TRANSFERASE 1"/>
    <property type="match status" value="1"/>
</dbReference>
<sequence>MKALFMITGRGMGGDAVMGLNIAQILSSRGFECEFALDRTAPGILFKKRNIKWHKMLIPQAGGHAATKSSLFKAALKALKATWEGYKLIREVKPDIVVGVIGGGAVIGCLSAKLARVPAVGISNTPTDARICRILNPTIMLPESGFFKIKNMKNVYSSYSPIDPKITMGNHDNALKRMPPSFNEDFPTILFSSGSSLFELMAKAAKKISETDIKANIIVIGHPLKERYEKYLQSPRIINLGYIDWVPDLYSLVDLAVLSDDGVMIHEAIACKLPIIALKGVKYGRYHNMASVFPGAVVESDFNNLEDTLKRALEMKDEMKEKASSYSEKVIKAGERIANIILKVAMGEI</sequence>
<dbReference type="Gene3D" id="3.40.50.2000">
    <property type="entry name" value="Glycogen Phosphorylase B"/>
    <property type="match status" value="2"/>
</dbReference>
<evidence type="ECO:0000313" key="5">
    <source>
        <dbReference type="Proteomes" id="UP000249782"/>
    </source>
</evidence>
<keyword evidence="5" id="KW-1185">Reference proteome</keyword>
<dbReference type="EMBL" id="QLOE01000004">
    <property type="protein sequence ID" value="RAO79181.1"/>
    <property type="molecule type" value="Genomic_DNA"/>
</dbReference>
<organism evidence="4 5">
    <name type="scientific">Methanothermobacter tenebrarum</name>
    <dbReference type="NCBI Taxonomy" id="680118"/>
    <lineage>
        <taxon>Archaea</taxon>
        <taxon>Methanobacteriati</taxon>
        <taxon>Methanobacteriota</taxon>
        <taxon>Methanomada group</taxon>
        <taxon>Methanobacteria</taxon>
        <taxon>Methanobacteriales</taxon>
        <taxon>Methanobacteriaceae</taxon>
        <taxon>Methanothermobacter</taxon>
    </lineage>
</organism>
<dbReference type="InterPro" id="IPR001296">
    <property type="entry name" value="Glyco_trans_1"/>
</dbReference>
<reference evidence="4 5" key="1">
    <citation type="submission" date="2018-06" db="EMBL/GenBank/DDBJ databases">
        <title>Draft genome sequence of hyperthermophilic methanogen Methanothermobacter tenebrarum sp. MCM-B 1447.</title>
        <authorList>
            <person name="Pore S.D."/>
            <person name="Dagar S."/>
            <person name="Dhakephalkar P.K."/>
        </authorList>
    </citation>
    <scope>NUCLEOTIDE SEQUENCE [LARGE SCALE GENOMIC DNA]</scope>
    <source>
        <strain evidence="4 5">MCM B 1447</strain>
    </source>
</reference>
<dbReference type="Proteomes" id="UP000249782">
    <property type="component" value="Unassembled WGS sequence"/>
</dbReference>
<dbReference type="SUPFAM" id="SSF53756">
    <property type="entry name" value="UDP-Glycosyltransferase/glycogen phosphorylase"/>
    <property type="match status" value="1"/>
</dbReference>
<dbReference type="RefSeq" id="WP_112093868.1">
    <property type="nucleotide sequence ID" value="NZ_QLOE01000004.1"/>
</dbReference>
<dbReference type="PANTHER" id="PTHR21015:SF22">
    <property type="entry name" value="GLYCOSYLTRANSFERASE"/>
    <property type="match status" value="1"/>
</dbReference>
<comment type="caution">
    <text evidence="4">The sequence shown here is derived from an EMBL/GenBank/DDBJ whole genome shotgun (WGS) entry which is preliminary data.</text>
</comment>
<comment type="similarity">
    <text evidence="1">Belongs to the glycosyltransferase 28 family.</text>
</comment>
<name>A0A328PDD5_9EURY</name>
<dbReference type="Pfam" id="PF00534">
    <property type="entry name" value="Glycos_transf_1"/>
    <property type="match status" value="1"/>
</dbReference>
<dbReference type="AlphaFoldDB" id="A0A328PDD5"/>
<protein>
    <submittedName>
        <fullName evidence="4">Glycosyltransferase family 1 protein</fullName>
    </submittedName>
</protein>
<gene>
    <name evidence="4" type="ORF">DPC56_04475</name>
</gene>
<proteinExistence type="inferred from homology"/>
<accession>A0A328PDD5</accession>
<keyword evidence="4" id="KW-0808">Transferase</keyword>
<keyword evidence="2" id="KW-0175">Coiled coil</keyword>
<evidence type="ECO:0000259" key="3">
    <source>
        <dbReference type="Pfam" id="PF00534"/>
    </source>
</evidence>
<feature type="coiled-coil region" evidence="2">
    <location>
        <begin position="302"/>
        <end position="329"/>
    </location>
</feature>